<feature type="region of interest" description="Disordered" evidence="9">
    <location>
        <begin position="1"/>
        <end position="21"/>
    </location>
</feature>
<dbReference type="InterPro" id="IPR013837">
    <property type="entry name" value="ATP_synth_F0_suB"/>
</dbReference>
<dbReference type="EMBL" id="JAACJP010000016">
    <property type="protein sequence ID" value="KAF5379538.1"/>
    <property type="molecule type" value="Genomic_DNA"/>
</dbReference>
<evidence type="ECO:0000313" key="11">
    <source>
        <dbReference type="Proteomes" id="UP000565441"/>
    </source>
</evidence>
<keyword evidence="4 8" id="KW-0999">Mitochondrion inner membrane</keyword>
<evidence type="ECO:0000256" key="3">
    <source>
        <dbReference type="ARBA" id="ARBA00022781"/>
    </source>
</evidence>
<comment type="similarity">
    <text evidence="8">Belongs to the eukaryotic ATPase B chain family.</text>
</comment>
<protein>
    <recommendedName>
        <fullName evidence="8">ATP synthase subunit 4</fullName>
    </recommendedName>
</protein>
<keyword evidence="6 8" id="KW-0496">Mitochondrion</keyword>
<comment type="subcellular location">
    <subcellularLocation>
        <location evidence="8">Mitochondrion</location>
    </subcellularLocation>
    <subcellularLocation>
        <location evidence="8">Mitochondrion inner membrane</location>
    </subcellularLocation>
</comment>
<organism evidence="10 11">
    <name type="scientific">Tricholomella constricta</name>
    <dbReference type="NCBI Taxonomy" id="117010"/>
    <lineage>
        <taxon>Eukaryota</taxon>
        <taxon>Fungi</taxon>
        <taxon>Dikarya</taxon>
        <taxon>Basidiomycota</taxon>
        <taxon>Agaricomycotina</taxon>
        <taxon>Agaricomycetes</taxon>
        <taxon>Agaricomycetidae</taxon>
        <taxon>Agaricales</taxon>
        <taxon>Tricholomatineae</taxon>
        <taxon>Lyophyllaceae</taxon>
        <taxon>Tricholomella</taxon>
    </lineage>
</organism>
<dbReference type="PANTHER" id="PTHR12733">
    <property type="entry name" value="MITOCHONDRIAL ATP SYNTHASE B CHAIN"/>
    <property type="match status" value="1"/>
</dbReference>
<evidence type="ECO:0000256" key="4">
    <source>
        <dbReference type="ARBA" id="ARBA00022792"/>
    </source>
</evidence>
<evidence type="ECO:0000256" key="1">
    <source>
        <dbReference type="ARBA" id="ARBA00022448"/>
    </source>
</evidence>
<evidence type="ECO:0000256" key="6">
    <source>
        <dbReference type="ARBA" id="ARBA00023128"/>
    </source>
</evidence>
<evidence type="ECO:0000256" key="5">
    <source>
        <dbReference type="ARBA" id="ARBA00023065"/>
    </source>
</evidence>
<evidence type="ECO:0000256" key="2">
    <source>
        <dbReference type="ARBA" id="ARBA00022547"/>
    </source>
</evidence>
<dbReference type="Pfam" id="PF05405">
    <property type="entry name" value="Mt_ATP-synt_B"/>
    <property type="match status" value="1"/>
</dbReference>
<keyword evidence="3 8" id="KW-0375">Hydrogen ion transport</keyword>
<keyword evidence="2 8" id="KW-0138">CF(0)</keyword>
<evidence type="ECO:0000256" key="9">
    <source>
        <dbReference type="SAM" id="MobiDB-lite"/>
    </source>
</evidence>
<evidence type="ECO:0000256" key="7">
    <source>
        <dbReference type="ARBA" id="ARBA00023136"/>
    </source>
</evidence>
<keyword evidence="7 8" id="KW-0472">Membrane</keyword>
<comment type="caution">
    <text evidence="10">The sequence shown here is derived from an EMBL/GenBank/DDBJ whole genome shotgun (WGS) entry which is preliminary data.</text>
</comment>
<accession>A0A8H5M3J6</accession>
<evidence type="ECO:0000313" key="10">
    <source>
        <dbReference type="EMBL" id="KAF5379538.1"/>
    </source>
</evidence>
<dbReference type="GO" id="GO:0046933">
    <property type="term" value="F:proton-transporting ATP synthase activity, rotational mechanism"/>
    <property type="evidence" value="ECO:0007669"/>
    <property type="project" value="TreeGrafter"/>
</dbReference>
<comment type="subunit">
    <text evidence="8">F-type ATPases have 2 components, CF(1) - the catalytic core - and CF(0) - the membrane proton channel. In yeast, the dimeric form of ATP synthase consists of 17 polypeptides: alpha, beta, gamma, delta, epsilon, 4 (B), 5 (OSCP), 6 (A), 8, 9 (C), d, E (Tim11), f, g, h, i/j and k.</text>
</comment>
<dbReference type="Gene3D" id="1.20.5.2210">
    <property type="match status" value="1"/>
</dbReference>
<dbReference type="GO" id="GO:0005743">
    <property type="term" value="C:mitochondrial inner membrane"/>
    <property type="evidence" value="ECO:0007669"/>
    <property type="project" value="UniProtKB-SubCell"/>
</dbReference>
<comment type="function">
    <text evidence="8">Subunit b, of the mitochondrial membrane ATP synthase complex (F(1)F(0) ATP synthase or Complex V) that produces ATP from ADP in the presence of a proton gradient across the membrane which is generated by electron transport complexes of the respiratory chain. ATP synthase complex consist of a soluble F(1) head domain - the catalytic core - and a membrane F(1) domain - the membrane proton channel. These two domains are linked by a central stalk rotating inside the F(1) region and a stationary peripheral stalk. During catalysis, ATP synthesis in the catalytic domain of F(1) is coupled via a rotary mechanism of the central stalk subunits to proton translocation. In vivo, can only synthesize ATP although its ATP hydrolase activity can be activated artificially in vitro. Part of the complex F(0) domain. Part of the complex F(0) domain and the peripheric stalk, which acts as a stator to hold the catalytic alpha(3)beta(3) subcomplex and subunit a/ATP6 static relative to the rotary elements.</text>
</comment>
<reference evidence="10 11" key="1">
    <citation type="journal article" date="2020" name="ISME J.">
        <title>Uncovering the hidden diversity of litter-decomposition mechanisms in mushroom-forming fungi.</title>
        <authorList>
            <person name="Floudas D."/>
            <person name="Bentzer J."/>
            <person name="Ahren D."/>
            <person name="Johansson T."/>
            <person name="Persson P."/>
            <person name="Tunlid A."/>
        </authorList>
    </citation>
    <scope>NUCLEOTIDE SEQUENCE [LARGE SCALE GENOMIC DNA]</scope>
    <source>
        <strain evidence="10 11">CBS 661.87</strain>
    </source>
</reference>
<dbReference type="OrthoDB" id="67388at2759"/>
<dbReference type="GO" id="GO:0045259">
    <property type="term" value="C:proton-transporting ATP synthase complex"/>
    <property type="evidence" value="ECO:0007669"/>
    <property type="project" value="UniProtKB-KW"/>
</dbReference>
<keyword evidence="1 8" id="KW-0813">Transport</keyword>
<keyword evidence="5 8" id="KW-0406">Ion transport</keyword>
<dbReference type="SUPFAM" id="SSF161060">
    <property type="entry name" value="ATP synthase B chain-like"/>
    <property type="match status" value="1"/>
</dbReference>
<keyword evidence="11" id="KW-1185">Reference proteome</keyword>
<evidence type="ECO:0000256" key="8">
    <source>
        <dbReference type="RuleBase" id="RU368017"/>
    </source>
</evidence>
<dbReference type="Proteomes" id="UP000565441">
    <property type="component" value="Unassembled WGS sequence"/>
</dbReference>
<gene>
    <name evidence="10" type="ORF">D9615_006547</name>
</gene>
<sequence>MCVESREHVPTGLNPSHDQPVLLHPPTMASRIAFSSLRAAAARPRAVAALPQYATRAMATSSSNPTPPPPAERASELIEKLPSSPGLITKTGSAILGTGLAAAAISQELYVVNEETIVLIASIIFFTYVGKVIREPYKEWAETNIARIKKVLDGARAEHTQAVQERIDSVGQMKDVVSLTEGLFALSKETAKLESAMFVQQQQVAVAAEVKSVLDSWVRYEQQQKESEQADLTRTVIAKVLASIKDEKTQKDIILSAVAEVEQLVKSKAI</sequence>
<dbReference type="AlphaFoldDB" id="A0A8H5M3J6"/>
<name>A0A8H5M3J6_9AGAR</name>
<proteinExistence type="inferred from homology"/>
<dbReference type="PANTHER" id="PTHR12733:SF3">
    <property type="entry name" value="ATP SYNTHASE F(0) COMPLEX SUBUNIT B1, MITOCHONDRIAL"/>
    <property type="match status" value="1"/>
</dbReference>
<dbReference type="InterPro" id="IPR008688">
    <property type="entry name" value="ATP_synth_Bsub_B/MI25"/>
</dbReference>